<keyword evidence="2" id="KW-0819">tRNA processing</keyword>
<dbReference type="GO" id="GO:0005829">
    <property type="term" value="C:cytosol"/>
    <property type="evidence" value="ECO:0007669"/>
    <property type="project" value="TreeGrafter"/>
</dbReference>
<evidence type="ECO:0000313" key="3">
    <source>
        <dbReference type="EMBL" id="KAK9809791.1"/>
    </source>
</evidence>
<dbReference type="Proteomes" id="UP001465755">
    <property type="component" value="Unassembled WGS sequence"/>
</dbReference>
<proteinExistence type="predicted"/>
<dbReference type="PANTHER" id="PTHR20882:SF14">
    <property type="entry name" value="CYTOPLASMIC TRNA 2-THIOLATION PROTEIN 2"/>
    <property type="match status" value="1"/>
</dbReference>
<dbReference type="EMBL" id="JALJOQ010000016">
    <property type="protein sequence ID" value="KAK9809791.1"/>
    <property type="molecule type" value="Genomic_DNA"/>
</dbReference>
<evidence type="ECO:0000256" key="2">
    <source>
        <dbReference type="ARBA" id="ARBA00022694"/>
    </source>
</evidence>
<dbReference type="AlphaFoldDB" id="A0AAW1PMS0"/>
<dbReference type="InterPro" id="IPR014729">
    <property type="entry name" value="Rossmann-like_a/b/a_fold"/>
</dbReference>
<keyword evidence="4" id="KW-1185">Reference proteome</keyword>
<accession>A0AAW1PMS0</accession>
<dbReference type="PANTHER" id="PTHR20882">
    <property type="entry name" value="CYTOPLASMIC TRNA 2-THIOLATION PROTEIN 2"/>
    <property type="match status" value="1"/>
</dbReference>
<dbReference type="GO" id="GO:0002143">
    <property type="term" value="P:tRNA wobble position uridine thiolation"/>
    <property type="evidence" value="ECO:0007669"/>
    <property type="project" value="TreeGrafter"/>
</dbReference>
<organism evidence="3 4">
    <name type="scientific">Symbiochloris irregularis</name>
    <dbReference type="NCBI Taxonomy" id="706552"/>
    <lineage>
        <taxon>Eukaryota</taxon>
        <taxon>Viridiplantae</taxon>
        <taxon>Chlorophyta</taxon>
        <taxon>core chlorophytes</taxon>
        <taxon>Trebouxiophyceae</taxon>
        <taxon>Trebouxiales</taxon>
        <taxon>Trebouxiaceae</taxon>
        <taxon>Symbiochloris</taxon>
    </lineage>
</organism>
<keyword evidence="1" id="KW-0963">Cytoplasm</keyword>
<dbReference type="SUPFAM" id="SSF52402">
    <property type="entry name" value="Adenine nucleotide alpha hydrolases-like"/>
    <property type="match status" value="1"/>
</dbReference>
<dbReference type="GO" id="GO:0016783">
    <property type="term" value="F:sulfurtransferase activity"/>
    <property type="evidence" value="ECO:0007669"/>
    <property type="project" value="TreeGrafter"/>
</dbReference>
<evidence type="ECO:0000313" key="4">
    <source>
        <dbReference type="Proteomes" id="UP001465755"/>
    </source>
</evidence>
<dbReference type="GO" id="GO:0000049">
    <property type="term" value="F:tRNA binding"/>
    <property type="evidence" value="ECO:0007669"/>
    <property type="project" value="InterPro"/>
</dbReference>
<comment type="caution">
    <text evidence="3">The sequence shown here is derived from an EMBL/GenBank/DDBJ whole genome shotgun (WGS) entry which is preliminary data.</text>
</comment>
<sequence length="242" mass="25954">MCRKCNTQKAEVLAQQRAPLCRDCLCKHVEGRARSAVRLKKLIDPGDKVLFALSGGHSSAAMLHVLQAMRSSTRERAERGLLTFDVLAVYICEGSVHGIPDDTCTAVTQQIAQSTHQAGVEFASARLEQIFDGDAESGSLANGHQSRAEASADVPVSAQQKLQSLVQAVTDATGRESLASSLRDRLLRLLAQKHGCNRIAVGDNATRLAVKTISLAIQGTGFALPASLHHLDSRRVLKISLP</sequence>
<dbReference type="Gene3D" id="3.40.50.620">
    <property type="entry name" value="HUPs"/>
    <property type="match status" value="1"/>
</dbReference>
<reference evidence="3 4" key="1">
    <citation type="journal article" date="2024" name="Nat. Commun.">
        <title>Phylogenomics reveals the evolutionary origins of lichenization in chlorophyte algae.</title>
        <authorList>
            <person name="Puginier C."/>
            <person name="Libourel C."/>
            <person name="Otte J."/>
            <person name="Skaloud P."/>
            <person name="Haon M."/>
            <person name="Grisel S."/>
            <person name="Petersen M."/>
            <person name="Berrin J.G."/>
            <person name="Delaux P.M."/>
            <person name="Dal Grande F."/>
            <person name="Keller J."/>
        </authorList>
    </citation>
    <scope>NUCLEOTIDE SEQUENCE [LARGE SCALE GENOMIC DNA]</scope>
    <source>
        <strain evidence="3 4">SAG 2036</strain>
    </source>
</reference>
<evidence type="ECO:0008006" key="5">
    <source>
        <dbReference type="Google" id="ProtNLM"/>
    </source>
</evidence>
<name>A0AAW1PMS0_9CHLO</name>
<protein>
    <recommendedName>
        <fullName evidence="5">Cytoplasmic tRNA 2-thiolation protein 2</fullName>
    </recommendedName>
</protein>
<dbReference type="InterPro" id="IPR019407">
    <property type="entry name" value="CTU2"/>
</dbReference>
<evidence type="ECO:0000256" key="1">
    <source>
        <dbReference type="ARBA" id="ARBA00022490"/>
    </source>
</evidence>
<gene>
    <name evidence="3" type="ORF">WJX73_006786</name>
</gene>